<dbReference type="SMR" id="R7RQ36"/>
<feature type="domain" description="Glycosyl hydrolase family 13 catalytic" evidence="11">
    <location>
        <begin position="512"/>
        <end position="877"/>
    </location>
</feature>
<evidence type="ECO:0000256" key="9">
    <source>
        <dbReference type="ARBA" id="ARBA00031076"/>
    </source>
</evidence>
<keyword evidence="10" id="KW-1133">Transmembrane helix</keyword>
<dbReference type="Pfam" id="PF00128">
    <property type="entry name" value="Alpha-amylase"/>
    <property type="match status" value="1"/>
</dbReference>
<dbReference type="SUPFAM" id="SSF81296">
    <property type="entry name" value="E set domains"/>
    <property type="match status" value="1"/>
</dbReference>
<dbReference type="Gene3D" id="2.60.40.1180">
    <property type="entry name" value="Golgi alpha-mannosidase II"/>
    <property type="match status" value="1"/>
</dbReference>
<comment type="caution">
    <text evidence="12">The sequence shown here is derived from an EMBL/GenBank/DDBJ whole genome shotgun (WGS) entry which is preliminary data.</text>
</comment>
<dbReference type="Gene3D" id="2.60.40.10">
    <property type="entry name" value="Immunoglobulins"/>
    <property type="match status" value="1"/>
</dbReference>
<dbReference type="SUPFAM" id="SSF51011">
    <property type="entry name" value="Glycosyl hydrolase domain"/>
    <property type="match status" value="1"/>
</dbReference>
<keyword evidence="10" id="KW-0472">Membrane</keyword>
<dbReference type="PANTHER" id="PTHR43002">
    <property type="entry name" value="GLYCOGEN DEBRANCHING ENZYME"/>
    <property type="match status" value="1"/>
</dbReference>
<dbReference type="InterPro" id="IPR004193">
    <property type="entry name" value="Glyco_hydro_13_N"/>
</dbReference>
<dbReference type="CDD" id="cd02860">
    <property type="entry name" value="E_set_Pullulanase"/>
    <property type="match status" value="1"/>
</dbReference>
<dbReference type="InterPro" id="IPR014756">
    <property type="entry name" value="Ig_E-set"/>
</dbReference>
<name>R7RQ36_9CLOT</name>
<keyword evidence="3 12" id="KW-0378">Hydrolase</keyword>
<dbReference type="SMART" id="SM00642">
    <property type="entry name" value="Aamy"/>
    <property type="match status" value="1"/>
</dbReference>
<dbReference type="InterPro" id="IPR013784">
    <property type="entry name" value="Carb-bd-like_fold"/>
</dbReference>
<dbReference type="Pfam" id="PF02922">
    <property type="entry name" value="CBM_48"/>
    <property type="match status" value="1"/>
</dbReference>
<evidence type="ECO:0000256" key="7">
    <source>
        <dbReference type="ARBA" id="ARBA00024062"/>
    </source>
</evidence>
<keyword evidence="5 12" id="KW-0326">Glycosidase</keyword>
<dbReference type="Gene3D" id="3.20.20.80">
    <property type="entry name" value="Glycosidases"/>
    <property type="match status" value="1"/>
</dbReference>
<gene>
    <name evidence="12" type="ORF">TCEL_01375</name>
</gene>
<dbReference type="Pfam" id="PF03714">
    <property type="entry name" value="PUD"/>
    <property type="match status" value="2"/>
</dbReference>
<dbReference type="Gene3D" id="2.60.40.1110">
    <property type="match status" value="2"/>
</dbReference>
<evidence type="ECO:0000256" key="4">
    <source>
        <dbReference type="ARBA" id="ARBA00022837"/>
    </source>
</evidence>
<dbReference type="InterPro" id="IPR017853">
    <property type="entry name" value="GH"/>
</dbReference>
<keyword evidence="10" id="KW-0812">Transmembrane</keyword>
<dbReference type="InterPro" id="IPR005323">
    <property type="entry name" value="CBM41_pullulanase"/>
</dbReference>
<dbReference type="GO" id="GO:0051060">
    <property type="term" value="F:pullulanase activity"/>
    <property type="evidence" value="ECO:0007669"/>
    <property type="project" value="UniProtKB-EC"/>
</dbReference>
<dbReference type="EMBL" id="CAVN010000088">
    <property type="protein sequence ID" value="CDF57461.1"/>
    <property type="molecule type" value="Genomic_DNA"/>
</dbReference>
<dbReference type="InterPro" id="IPR013780">
    <property type="entry name" value="Glyco_hydro_b"/>
</dbReference>
<dbReference type="GO" id="GO:0030246">
    <property type="term" value="F:carbohydrate binding"/>
    <property type="evidence" value="ECO:0007669"/>
    <property type="project" value="InterPro"/>
</dbReference>
<dbReference type="InterPro" id="IPR013783">
    <property type="entry name" value="Ig-like_fold"/>
</dbReference>
<keyword evidence="13" id="KW-1185">Reference proteome</keyword>
<evidence type="ECO:0000313" key="13">
    <source>
        <dbReference type="Proteomes" id="UP000014923"/>
    </source>
</evidence>
<reference evidence="12" key="1">
    <citation type="submission" date="2013-03" db="EMBL/GenBank/DDBJ databases">
        <title>Draft genome sequence of the hydrogen-ethanol-producing anaerobic alkalithermophilic Caloramator celere.</title>
        <authorList>
            <person name="Ciranna A."/>
            <person name="Larjo A."/>
            <person name="Kivisto A."/>
            <person name="Santala V."/>
            <person name="Roos C."/>
            <person name="Karp M."/>
        </authorList>
    </citation>
    <scope>NUCLEOTIDE SEQUENCE [LARGE SCALE GENOMIC DNA]</scope>
    <source>
        <strain evidence="12">DSM 8682</strain>
    </source>
</reference>
<dbReference type="NCBIfam" id="TIGR02104">
    <property type="entry name" value="pulA_typeI"/>
    <property type="match status" value="1"/>
</dbReference>
<dbReference type="InterPro" id="IPR006047">
    <property type="entry name" value="GH13_cat_dom"/>
</dbReference>
<dbReference type="RefSeq" id="WP_018660638.1">
    <property type="nucleotide sequence ID" value="NZ_HF952018.1"/>
</dbReference>
<evidence type="ECO:0000313" key="12">
    <source>
        <dbReference type="EMBL" id="CDF57461.1"/>
    </source>
</evidence>
<sequence length="1009" mass="114709">MKKTNFLAFLSLLTFLLVNIFYVMPPRQTFAQGKTKLIIHYAKDPKTDKDWNLWIWPYGKDGKKYEFTHKDDFGPYAIIEFDENYNKVGFIVRTDEWEKDVAEDRFVDKFINGVAEIWLLPDDPEIYYKKPDKKASNPVKLKEKTKVTVHYYRYDGKYDGWNLWIWPYGKQGKGYYFTGRDNFGLVGTFIIEDTADVDRLGIITRRSEQGNDWAEKEFGDRFITKFKDDGSAEIWLMQGDERIHYSIDTIDLTPKLVSATIDGIKTINIEVNFPFTITEDLKNKIKVKDNNKEYTISEIKIDESTKVENKARRLSIILDEKISLDKAINVEFIGYGTKAATFGQIFSSKEFDELYFYSGDDLGANYTSSKTTFKVWAPTASEAKLVIYSKWNDTQGKEYSMKKEDKGVWSYTLDGDQHGTIYTYKVKIGETWNEAVDPYARSVTVNGDKGVVIDLSKTNPEKWNPKYKPEFKNPVDAIIYELHIRDLSVHPNSGIKNKGKFLGLTETGTKTQNGTITGLDYIKSLGVTHIQLLPIFDFASIDEASTKPQFNWGYDPKNYNAPEGSYSTNPFDPLSRVIELKTLIQTLHDNGLRVIMDVVYNHMYSADASNFNKLVPGYFFRTDSSGKLTNGSGCGNDVASERSMARKFIIDSVTYWAKEYNIDGFRFDLMGLLDIETMNSIRAELDKIDPSIIIIGEGWNLSTALDDNLKANQKNASKMPRIAHFNDTIRDGIKGSVFNHTEPGFVNGSTSSQFKVMSGIVGGIDYSTVITTWGGIEPNQSVVYCEAHDNNTLYDKLKFTNPDASEEEIKAMHKLAGAIVLTSQGIPFLHAGQEFMRTKQGNDNSYNASDEINRLDWDRKDKNMDVVEYYKGLIELRKNHPAFRMPTAEMIKKHLEFLDTPTNVIAYVLKDNANGDKWKNIVVAFNGTNKEQKIKLPSRGRYSIVVNGQKAGITPIKTISGGTLTLPPKTAYVLYEQTTNYALISAVAILIGMLGFVGYHIYSKLNKRL</sequence>
<dbReference type="SUPFAM" id="SSF49452">
    <property type="entry name" value="Starch-binding domain-like"/>
    <property type="match status" value="2"/>
</dbReference>
<protein>
    <recommendedName>
        <fullName evidence="7">pullulanase</fullName>
        <ecNumber evidence="7">3.2.1.41</ecNumber>
    </recommendedName>
    <alternativeName>
        <fullName evidence="8">Alpha-dextrin endo-1,6-alpha-glucosidase</fullName>
    </alternativeName>
    <alternativeName>
        <fullName evidence="9">Pullulan 6-glucanohydrolase</fullName>
    </alternativeName>
</protein>
<evidence type="ECO:0000256" key="3">
    <source>
        <dbReference type="ARBA" id="ARBA00022801"/>
    </source>
</evidence>
<dbReference type="AlphaFoldDB" id="R7RQ36"/>
<organism evidence="12 13">
    <name type="scientific">Thermobrachium celere DSM 8682</name>
    <dbReference type="NCBI Taxonomy" id="941824"/>
    <lineage>
        <taxon>Bacteria</taxon>
        <taxon>Bacillati</taxon>
        <taxon>Bacillota</taxon>
        <taxon>Clostridia</taxon>
        <taxon>Eubacteriales</taxon>
        <taxon>Clostridiaceae</taxon>
        <taxon>Thermobrachium</taxon>
    </lineage>
</organism>
<dbReference type="eggNOG" id="COG1523">
    <property type="taxonomic scope" value="Bacteria"/>
</dbReference>
<evidence type="ECO:0000259" key="11">
    <source>
        <dbReference type="SMART" id="SM00642"/>
    </source>
</evidence>
<evidence type="ECO:0000256" key="10">
    <source>
        <dbReference type="SAM" id="Phobius"/>
    </source>
</evidence>
<evidence type="ECO:0000256" key="1">
    <source>
        <dbReference type="ARBA" id="ARBA00008061"/>
    </source>
</evidence>
<dbReference type="InterPro" id="IPR011840">
    <property type="entry name" value="PulA_typeI"/>
</dbReference>
<proteinExistence type="inferred from homology"/>
<evidence type="ECO:0000256" key="8">
    <source>
        <dbReference type="ARBA" id="ARBA00029618"/>
    </source>
</evidence>
<dbReference type="HOGENOM" id="CLU_004744_1_0_9"/>
<evidence type="ECO:0000256" key="6">
    <source>
        <dbReference type="ARBA" id="ARBA00023965"/>
    </source>
</evidence>
<comment type="catalytic activity">
    <reaction evidence="6">
        <text>Hydrolysis of (1-&gt;6)-alpha-D-glucosidic linkages in pullulan, amylopectin and glycogen, and in the alpha- and beta-limit dextrins of amylopectin and glycogen.</text>
        <dbReference type="EC" id="3.2.1.41"/>
    </reaction>
</comment>
<accession>R7RQ36</accession>
<dbReference type="Pfam" id="PF21653">
    <property type="entry name" value="pulA_all-beta"/>
    <property type="match status" value="1"/>
</dbReference>
<dbReference type="InterPro" id="IPR049117">
    <property type="entry name" value="pulA_all-beta"/>
</dbReference>
<feature type="transmembrane region" description="Helical" evidence="10">
    <location>
        <begin position="981"/>
        <end position="1002"/>
    </location>
</feature>
<evidence type="ECO:0000256" key="2">
    <source>
        <dbReference type="ARBA" id="ARBA00022729"/>
    </source>
</evidence>
<dbReference type="SUPFAM" id="SSF51445">
    <property type="entry name" value="(Trans)glycosidases"/>
    <property type="match status" value="1"/>
</dbReference>
<keyword evidence="2" id="KW-0732">Signal</keyword>
<keyword evidence="4" id="KW-0106">Calcium</keyword>
<dbReference type="Proteomes" id="UP000014923">
    <property type="component" value="Unassembled WGS sequence"/>
</dbReference>
<evidence type="ECO:0000256" key="5">
    <source>
        <dbReference type="ARBA" id="ARBA00023295"/>
    </source>
</evidence>
<comment type="similarity">
    <text evidence="1">Belongs to the glycosyl hydrolase 13 family.</text>
</comment>
<dbReference type="CDD" id="cd10315">
    <property type="entry name" value="CBM41_pullulanase"/>
    <property type="match status" value="2"/>
</dbReference>
<dbReference type="GO" id="GO:0005975">
    <property type="term" value="P:carbohydrate metabolic process"/>
    <property type="evidence" value="ECO:0007669"/>
    <property type="project" value="InterPro"/>
</dbReference>
<dbReference type="EC" id="3.2.1.41" evidence="7"/>
<dbReference type="CDD" id="cd11341">
    <property type="entry name" value="AmyAc_Pullulanase_LD-like"/>
    <property type="match status" value="1"/>
</dbReference>